<organism evidence="2 3">
    <name type="scientific">Strongyloides venezuelensis</name>
    <name type="common">Threadworm</name>
    <dbReference type="NCBI Taxonomy" id="75913"/>
    <lineage>
        <taxon>Eukaryota</taxon>
        <taxon>Metazoa</taxon>
        <taxon>Ecdysozoa</taxon>
        <taxon>Nematoda</taxon>
        <taxon>Chromadorea</taxon>
        <taxon>Rhabditida</taxon>
        <taxon>Tylenchina</taxon>
        <taxon>Panagrolaimomorpha</taxon>
        <taxon>Strongyloidoidea</taxon>
        <taxon>Strongyloididae</taxon>
        <taxon>Strongyloides</taxon>
    </lineage>
</organism>
<feature type="coiled-coil region" evidence="1">
    <location>
        <begin position="38"/>
        <end position="72"/>
    </location>
</feature>
<keyword evidence="2" id="KW-1185">Reference proteome</keyword>
<dbReference type="Proteomes" id="UP000035680">
    <property type="component" value="Unassembled WGS sequence"/>
</dbReference>
<evidence type="ECO:0000313" key="3">
    <source>
        <dbReference type="WBParaSite" id="SVE_0765200.1"/>
    </source>
</evidence>
<reference evidence="2" key="1">
    <citation type="submission" date="2014-07" db="EMBL/GenBank/DDBJ databases">
        <authorList>
            <person name="Martin A.A"/>
            <person name="De Silva N."/>
        </authorList>
    </citation>
    <scope>NUCLEOTIDE SEQUENCE</scope>
</reference>
<dbReference type="WBParaSite" id="SVE_0765200.1">
    <property type="protein sequence ID" value="SVE_0765200.1"/>
    <property type="gene ID" value="SVE_0765200"/>
</dbReference>
<proteinExistence type="predicted"/>
<reference evidence="3" key="2">
    <citation type="submission" date="2015-08" db="UniProtKB">
        <authorList>
            <consortium name="WormBaseParasite"/>
        </authorList>
    </citation>
    <scope>IDENTIFICATION</scope>
</reference>
<evidence type="ECO:0000313" key="2">
    <source>
        <dbReference type="Proteomes" id="UP000035680"/>
    </source>
</evidence>
<sequence length="87" mass="9902">MTSIRLDKTQSLESVTTNSTSSFCYTANGPEKDKCRTCETLVEKVTIMEKNINEIKELLNNLVGEKESKSKKNFFDTQFISICDLKL</sequence>
<keyword evidence="1" id="KW-0175">Coiled coil</keyword>
<name>A0A0K0FFK9_STRVS</name>
<dbReference type="AlphaFoldDB" id="A0A0K0FFK9"/>
<evidence type="ECO:0000256" key="1">
    <source>
        <dbReference type="SAM" id="Coils"/>
    </source>
</evidence>
<accession>A0A0K0FFK9</accession>
<protein>
    <submittedName>
        <fullName evidence="3">Uncharacterized protein</fullName>
    </submittedName>
</protein>